<gene>
    <name evidence="1" type="ORF">T07_13348</name>
</gene>
<dbReference type="AlphaFoldDB" id="A0A0V0S098"/>
<dbReference type="EMBL" id="JYDL01000052">
    <property type="protein sequence ID" value="KRX20071.1"/>
    <property type="molecule type" value="Genomic_DNA"/>
</dbReference>
<accession>A0A0V0S098</accession>
<sequence length="98" mass="10828">MVVDTQLFDLQLVPVLMLAEKDRTRCQITRCLQRVYLSPISSVATSSRCIRFSIASTGCRLTFACTFNVVTLILQEGEESRSSQLPVAKIAAEGFLLA</sequence>
<evidence type="ECO:0000313" key="1">
    <source>
        <dbReference type="EMBL" id="KRX20071.1"/>
    </source>
</evidence>
<proteinExistence type="predicted"/>
<keyword evidence="2" id="KW-1185">Reference proteome</keyword>
<organism evidence="1 2">
    <name type="scientific">Trichinella nelsoni</name>
    <dbReference type="NCBI Taxonomy" id="6336"/>
    <lineage>
        <taxon>Eukaryota</taxon>
        <taxon>Metazoa</taxon>
        <taxon>Ecdysozoa</taxon>
        <taxon>Nematoda</taxon>
        <taxon>Enoplea</taxon>
        <taxon>Dorylaimia</taxon>
        <taxon>Trichinellida</taxon>
        <taxon>Trichinellidae</taxon>
        <taxon>Trichinella</taxon>
    </lineage>
</organism>
<evidence type="ECO:0000313" key="2">
    <source>
        <dbReference type="Proteomes" id="UP000054630"/>
    </source>
</evidence>
<protein>
    <submittedName>
        <fullName evidence="1">Uncharacterized protein</fullName>
    </submittedName>
</protein>
<dbReference type="Proteomes" id="UP000054630">
    <property type="component" value="Unassembled WGS sequence"/>
</dbReference>
<comment type="caution">
    <text evidence="1">The sequence shown here is derived from an EMBL/GenBank/DDBJ whole genome shotgun (WGS) entry which is preliminary data.</text>
</comment>
<reference evidence="1 2" key="1">
    <citation type="submission" date="2015-01" db="EMBL/GenBank/DDBJ databases">
        <title>Evolution of Trichinella species and genotypes.</title>
        <authorList>
            <person name="Korhonen P.K."/>
            <person name="Edoardo P."/>
            <person name="Giuseppe L.R."/>
            <person name="Gasser R.B."/>
        </authorList>
    </citation>
    <scope>NUCLEOTIDE SEQUENCE [LARGE SCALE GENOMIC DNA]</scope>
    <source>
        <strain evidence="1">ISS37</strain>
    </source>
</reference>
<name>A0A0V0S098_9BILA</name>